<name>A0ABX0LLT6_9BURK</name>
<evidence type="ECO:0000256" key="6">
    <source>
        <dbReference type="SAM" id="Phobius"/>
    </source>
</evidence>
<evidence type="ECO:0000259" key="7">
    <source>
        <dbReference type="Pfam" id="PF04116"/>
    </source>
</evidence>
<feature type="transmembrane region" description="Helical" evidence="6">
    <location>
        <begin position="128"/>
        <end position="157"/>
    </location>
</feature>
<dbReference type="RefSeq" id="WP_167222983.1">
    <property type="nucleotide sequence ID" value="NZ_VUYU01000004.1"/>
</dbReference>
<feature type="transmembrane region" description="Helical" evidence="6">
    <location>
        <begin position="68"/>
        <end position="87"/>
    </location>
</feature>
<evidence type="ECO:0000256" key="1">
    <source>
        <dbReference type="ARBA" id="ARBA00004370"/>
    </source>
</evidence>
<evidence type="ECO:0000256" key="2">
    <source>
        <dbReference type="ARBA" id="ARBA00022692"/>
    </source>
</evidence>
<comment type="subcellular location">
    <subcellularLocation>
        <location evidence="1">Membrane</location>
    </subcellularLocation>
</comment>
<evidence type="ECO:0000256" key="5">
    <source>
        <dbReference type="SAM" id="MobiDB-lite"/>
    </source>
</evidence>
<dbReference type="InterPro" id="IPR006694">
    <property type="entry name" value="Fatty_acid_hydroxylase"/>
</dbReference>
<gene>
    <name evidence="8" type="ORF">F0185_07195</name>
</gene>
<organism evidence="8 9">
    <name type="scientific">Massilia rubra</name>
    <dbReference type="NCBI Taxonomy" id="2607910"/>
    <lineage>
        <taxon>Bacteria</taxon>
        <taxon>Pseudomonadati</taxon>
        <taxon>Pseudomonadota</taxon>
        <taxon>Betaproteobacteria</taxon>
        <taxon>Burkholderiales</taxon>
        <taxon>Oxalobacteraceae</taxon>
        <taxon>Telluria group</taxon>
        <taxon>Massilia</taxon>
    </lineage>
</organism>
<proteinExistence type="predicted"/>
<evidence type="ECO:0000313" key="8">
    <source>
        <dbReference type="EMBL" id="NHZ33375.1"/>
    </source>
</evidence>
<sequence>MEKILGLLFPLTYIVFLILERIFPARALVPVPHWRLKGFAFFLVGGAIVNTLPLLWRDWVSAHRLIDLDSWGTAGGALAAIVFSNLLDWCRHRLQHALPVLWRFHQMHHSSERLEVATAFYFHPIDTIGYTVVSTFLAAFVVGVNMEAAILSGYFLFASTIFTHANIRSPHWLGYIISRPEAHAVHHQAGVHRYNYGSLPLWDMLFGTFRNPREWNAQSGFWHGASSRLGDLLLGKNVVTRSAPQAGHASGAPHQPEHAAGPLQQAE</sequence>
<reference evidence="8 9" key="1">
    <citation type="submission" date="2019-09" db="EMBL/GenBank/DDBJ databases">
        <title>Taxonomy of Antarctic Massilia spp.: description of Massilia rubra sp. nov., Massilia aquatica sp. nov., Massilia mucilaginosa sp. nov., Massilia frigida sp. nov. isolated from streams, lakes and regoliths.</title>
        <authorList>
            <person name="Holochova P."/>
            <person name="Sedlacek I."/>
            <person name="Kralova S."/>
            <person name="Maslanova I."/>
            <person name="Busse H.-J."/>
            <person name="Stankova E."/>
            <person name="Vrbovska V."/>
            <person name="Kovarovic V."/>
            <person name="Bartak M."/>
            <person name="Svec P."/>
            <person name="Pantucek R."/>
        </authorList>
    </citation>
    <scope>NUCLEOTIDE SEQUENCE [LARGE SCALE GENOMIC DNA]</scope>
    <source>
        <strain evidence="8 9">CCM 8692</strain>
    </source>
</reference>
<evidence type="ECO:0000313" key="9">
    <source>
        <dbReference type="Proteomes" id="UP000785613"/>
    </source>
</evidence>
<protein>
    <submittedName>
        <fullName evidence="8">Sterol desaturase family protein</fullName>
    </submittedName>
</protein>
<keyword evidence="9" id="KW-1185">Reference proteome</keyword>
<comment type="caution">
    <text evidence="8">The sequence shown here is derived from an EMBL/GenBank/DDBJ whole genome shotgun (WGS) entry which is preliminary data.</text>
</comment>
<accession>A0ABX0LLT6</accession>
<keyword evidence="4 6" id="KW-0472">Membrane</keyword>
<keyword evidence="3 6" id="KW-1133">Transmembrane helix</keyword>
<dbReference type="PANTHER" id="PTHR11863">
    <property type="entry name" value="STEROL DESATURASE"/>
    <property type="match status" value="1"/>
</dbReference>
<feature type="transmembrane region" description="Helical" evidence="6">
    <location>
        <begin position="37"/>
        <end position="56"/>
    </location>
</feature>
<feature type="domain" description="Fatty acid hydroxylase" evidence="7">
    <location>
        <begin position="78"/>
        <end position="208"/>
    </location>
</feature>
<evidence type="ECO:0000256" key="3">
    <source>
        <dbReference type="ARBA" id="ARBA00022989"/>
    </source>
</evidence>
<evidence type="ECO:0000256" key="4">
    <source>
        <dbReference type="ARBA" id="ARBA00023136"/>
    </source>
</evidence>
<dbReference type="InterPro" id="IPR050307">
    <property type="entry name" value="Sterol_Desaturase_Related"/>
</dbReference>
<dbReference type="Proteomes" id="UP000785613">
    <property type="component" value="Unassembled WGS sequence"/>
</dbReference>
<keyword evidence="2 6" id="KW-0812">Transmembrane</keyword>
<feature type="region of interest" description="Disordered" evidence="5">
    <location>
        <begin position="244"/>
        <end position="267"/>
    </location>
</feature>
<dbReference type="Pfam" id="PF04116">
    <property type="entry name" value="FA_hydroxylase"/>
    <property type="match status" value="1"/>
</dbReference>
<dbReference type="EMBL" id="VUYU01000004">
    <property type="protein sequence ID" value="NHZ33375.1"/>
    <property type="molecule type" value="Genomic_DNA"/>
</dbReference>